<dbReference type="RefSeq" id="WP_007343874.1">
    <property type="nucleotide sequence ID" value="NZ_GL878494.1"/>
</dbReference>
<gene>
    <name evidence="2" type="ORF">HMPREF9123_2870</name>
</gene>
<proteinExistence type="predicted"/>
<dbReference type="Proteomes" id="UP000004105">
    <property type="component" value="Unassembled WGS sequence"/>
</dbReference>
<evidence type="ECO:0000313" key="3">
    <source>
        <dbReference type="Proteomes" id="UP000004105"/>
    </source>
</evidence>
<sequence>MNPAIRKYLPPVCAAAAAVCGGLTVWRHIGAGIGPYGFLLTAAAVYLCFGFVRGFSDGLLDEFADGRKKDAARRGALFPLTLLPMAAWVHYGDTDGGGAALFITLPFLAACLNMAVYYAFNRYLTN</sequence>
<feature type="transmembrane region" description="Helical" evidence="1">
    <location>
        <begin position="97"/>
        <end position="120"/>
    </location>
</feature>
<organism evidence="2 3">
    <name type="scientific">Neisseria bacilliformis ATCC BAA-1200</name>
    <dbReference type="NCBI Taxonomy" id="888742"/>
    <lineage>
        <taxon>Bacteria</taxon>
        <taxon>Pseudomonadati</taxon>
        <taxon>Pseudomonadota</taxon>
        <taxon>Betaproteobacteria</taxon>
        <taxon>Neisseriales</taxon>
        <taxon>Neisseriaceae</taxon>
        <taxon>Neisseria</taxon>
    </lineage>
</organism>
<feature type="transmembrane region" description="Helical" evidence="1">
    <location>
        <begin position="75"/>
        <end position="91"/>
    </location>
</feature>
<feature type="transmembrane region" description="Helical" evidence="1">
    <location>
        <begin position="37"/>
        <end position="55"/>
    </location>
</feature>
<reference evidence="2 3" key="1">
    <citation type="submission" date="2011-02" db="EMBL/GenBank/DDBJ databases">
        <authorList>
            <person name="Muzny D."/>
            <person name="Qin X."/>
            <person name="Deng J."/>
            <person name="Jiang H."/>
            <person name="Liu Y."/>
            <person name="Qu J."/>
            <person name="Song X.-Z."/>
            <person name="Zhang L."/>
            <person name="Thornton R."/>
            <person name="Coyle M."/>
            <person name="Francisco L."/>
            <person name="Jackson L."/>
            <person name="Javaid M."/>
            <person name="Korchina V."/>
            <person name="Kovar C."/>
            <person name="Mata R."/>
            <person name="Mathew T."/>
            <person name="Ngo R."/>
            <person name="Nguyen L."/>
            <person name="Nguyen N."/>
            <person name="Okwuonu G."/>
            <person name="Ongeri F."/>
            <person name="Pham C."/>
            <person name="Simmons D."/>
            <person name="Wilczek-Boney K."/>
            <person name="Hale W."/>
            <person name="Jakkamsetti A."/>
            <person name="Pham P."/>
            <person name="Ruth R."/>
            <person name="San Lucas F."/>
            <person name="Warren J."/>
            <person name="Zhang J."/>
            <person name="Zhao Z."/>
            <person name="Zhou C."/>
            <person name="Zhu D."/>
            <person name="Lee S."/>
            <person name="Bess C."/>
            <person name="Blankenburg K."/>
            <person name="Forbes L."/>
            <person name="Fu Q."/>
            <person name="Gubbala S."/>
            <person name="Hirani K."/>
            <person name="Jayaseelan J.C."/>
            <person name="Lara F."/>
            <person name="Munidasa M."/>
            <person name="Palculict T."/>
            <person name="Patil S."/>
            <person name="Pu L.-L."/>
            <person name="Saada N."/>
            <person name="Tang L."/>
            <person name="Weissenberger G."/>
            <person name="Zhu Y."/>
            <person name="Hemphill L."/>
            <person name="Shang Y."/>
            <person name="Youmans B."/>
            <person name="Ayvaz T."/>
            <person name="Ross M."/>
            <person name="Santibanez J."/>
            <person name="Aqrawi P."/>
            <person name="Gross S."/>
            <person name="Joshi V."/>
            <person name="Fowler G."/>
            <person name="Nazareth L."/>
            <person name="Reid J."/>
            <person name="Worley K."/>
            <person name="Petrosino J."/>
            <person name="Highlander S."/>
            <person name="Gibbs R."/>
        </authorList>
    </citation>
    <scope>NUCLEOTIDE SEQUENCE [LARGE SCALE GENOMIC DNA]</scope>
    <source>
        <strain evidence="2 3">ATCC BAA-1200</strain>
    </source>
</reference>
<dbReference type="HOGENOM" id="CLU_1979143_0_0_4"/>
<dbReference type="EMBL" id="AFAY01000055">
    <property type="protein sequence ID" value="EGF06486.1"/>
    <property type="molecule type" value="Genomic_DNA"/>
</dbReference>
<name>F2BGL3_9NEIS</name>
<evidence type="ECO:0000313" key="2">
    <source>
        <dbReference type="EMBL" id="EGF06486.1"/>
    </source>
</evidence>
<protein>
    <submittedName>
        <fullName evidence="2">ABC superfamily ATP binding cassette transporter</fullName>
    </submittedName>
</protein>
<evidence type="ECO:0000256" key="1">
    <source>
        <dbReference type="SAM" id="Phobius"/>
    </source>
</evidence>
<keyword evidence="1" id="KW-0812">Transmembrane</keyword>
<keyword evidence="1" id="KW-1133">Transmembrane helix</keyword>
<dbReference type="AlphaFoldDB" id="F2BGL3"/>
<accession>F2BGL3</accession>
<keyword evidence="3" id="KW-1185">Reference proteome</keyword>
<keyword evidence="1" id="KW-0472">Membrane</keyword>
<comment type="caution">
    <text evidence="2">The sequence shown here is derived from an EMBL/GenBank/DDBJ whole genome shotgun (WGS) entry which is preliminary data.</text>
</comment>